<keyword evidence="2" id="KW-0548">Nucleotidyltransferase</keyword>
<dbReference type="InterPro" id="IPR041373">
    <property type="entry name" value="RT_RNaseH"/>
</dbReference>
<dbReference type="OMA" id="HYLLGAY"/>
<organism evidence="8 9">
    <name type="scientific">Cynoglossus semilaevis</name>
    <name type="common">Tongue sole</name>
    <dbReference type="NCBI Taxonomy" id="244447"/>
    <lineage>
        <taxon>Eukaryota</taxon>
        <taxon>Metazoa</taxon>
        <taxon>Chordata</taxon>
        <taxon>Craniata</taxon>
        <taxon>Vertebrata</taxon>
        <taxon>Euteleostomi</taxon>
        <taxon>Actinopterygii</taxon>
        <taxon>Neopterygii</taxon>
        <taxon>Teleostei</taxon>
        <taxon>Neoteleostei</taxon>
        <taxon>Acanthomorphata</taxon>
        <taxon>Carangaria</taxon>
        <taxon>Pleuronectiformes</taxon>
        <taxon>Pleuronectoidei</taxon>
        <taxon>Cynoglossidae</taxon>
        <taxon>Cynoglossinae</taxon>
        <taxon>Cynoglossus</taxon>
    </lineage>
</organism>
<keyword evidence="9" id="KW-1185">Reference proteome</keyword>
<dbReference type="Ensembl" id="ENSCSET00000012428.1">
    <property type="protein sequence ID" value="ENSCSEP00000012283.1"/>
    <property type="gene ID" value="ENSCSEG00000007928.1"/>
</dbReference>
<protein>
    <recommendedName>
        <fullName evidence="7">Reverse transcriptase RNase H-like domain-containing protein</fullName>
    </recommendedName>
</protein>
<evidence type="ECO:0000259" key="7">
    <source>
        <dbReference type="Pfam" id="PF17917"/>
    </source>
</evidence>
<evidence type="ECO:0000256" key="3">
    <source>
        <dbReference type="ARBA" id="ARBA00022722"/>
    </source>
</evidence>
<keyword evidence="3" id="KW-0540">Nuclease</keyword>
<dbReference type="InterPro" id="IPR043502">
    <property type="entry name" value="DNA/RNA_pol_sf"/>
</dbReference>
<dbReference type="CDD" id="cd09274">
    <property type="entry name" value="RNase_HI_RT_Ty3"/>
    <property type="match status" value="1"/>
</dbReference>
<dbReference type="GO" id="GO:0016787">
    <property type="term" value="F:hydrolase activity"/>
    <property type="evidence" value="ECO:0007669"/>
    <property type="project" value="UniProtKB-KW"/>
</dbReference>
<evidence type="ECO:0000256" key="6">
    <source>
        <dbReference type="ARBA" id="ARBA00022918"/>
    </source>
</evidence>
<dbReference type="Pfam" id="PF17917">
    <property type="entry name" value="RT_RNaseH"/>
    <property type="match status" value="1"/>
</dbReference>
<evidence type="ECO:0000256" key="5">
    <source>
        <dbReference type="ARBA" id="ARBA00022801"/>
    </source>
</evidence>
<evidence type="ECO:0000313" key="9">
    <source>
        <dbReference type="Proteomes" id="UP000265120"/>
    </source>
</evidence>
<dbReference type="InterPro" id="IPR050951">
    <property type="entry name" value="Retrovirus_Pol_polyprotein"/>
</dbReference>
<proteinExistence type="predicted"/>
<keyword evidence="6" id="KW-0695">RNA-directed DNA polymerase</keyword>
<dbReference type="InParanoid" id="A0A3P8VAD4"/>
<dbReference type="Proteomes" id="UP000265120">
    <property type="component" value="Chromosome W"/>
</dbReference>
<dbReference type="SUPFAM" id="SSF56672">
    <property type="entry name" value="DNA/RNA polymerases"/>
    <property type="match status" value="1"/>
</dbReference>
<evidence type="ECO:0000256" key="4">
    <source>
        <dbReference type="ARBA" id="ARBA00022759"/>
    </source>
</evidence>
<evidence type="ECO:0000256" key="1">
    <source>
        <dbReference type="ARBA" id="ARBA00022679"/>
    </source>
</evidence>
<dbReference type="GeneTree" id="ENSGT01140000282569"/>
<dbReference type="Gene3D" id="3.10.20.370">
    <property type="match status" value="1"/>
</dbReference>
<keyword evidence="1" id="KW-0808">Transferase</keyword>
<sequence>MARSTHQINKVMFPGHIVSDKGIEADLGKIKAITEMPTPKDAFSPRIAELTQPLRDLLKTDTDWMWGSVQQRTIVAADALSFGLGGILSQKQLSGQWRPVAFISHSMTDTERRHAQVEKKVLALTWACEHFQSYLIGKEILIQTDHTLLISLLGSRALDDLPPRILRFRLRLLHFTYKIKHVPGKKLITADALSRAPI</sequence>
<reference evidence="8" key="3">
    <citation type="submission" date="2025-09" db="UniProtKB">
        <authorList>
            <consortium name="Ensembl"/>
        </authorList>
    </citation>
    <scope>IDENTIFICATION</scope>
</reference>
<keyword evidence="5" id="KW-0378">Hydrolase</keyword>
<evidence type="ECO:0000313" key="8">
    <source>
        <dbReference type="Ensembl" id="ENSCSEP00000012283.1"/>
    </source>
</evidence>
<reference evidence="8" key="2">
    <citation type="submission" date="2025-08" db="UniProtKB">
        <authorList>
            <consortium name="Ensembl"/>
        </authorList>
    </citation>
    <scope>IDENTIFICATION</scope>
</reference>
<dbReference type="PANTHER" id="PTHR37984">
    <property type="entry name" value="PROTEIN CBG26694"/>
    <property type="match status" value="1"/>
</dbReference>
<accession>A0A3P8VAD4</accession>
<dbReference type="PANTHER" id="PTHR37984:SF9">
    <property type="entry name" value="INTEGRASE CATALYTIC DOMAIN-CONTAINING PROTEIN"/>
    <property type="match status" value="1"/>
</dbReference>
<feature type="domain" description="Reverse transcriptase RNase H-like" evidence="7">
    <location>
        <begin position="70"/>
        <end position="175"/>
    </location>
</feature>
<keyword evidence="4" id="KW-0255">Endonuclease</keyword>
<name>A0A3P8VAD4_CYNSE</name>
<dbReference type="STRING" id="244447.ENSCSEP00000012283"/>
<evidence type="ECO:0000256" key="2">
    <source>
        <dbReference type="ARBA" id="ARBA00022695"/>
    </source>
</evidence>
<reference evidence="8 9" key="1">
    <citation type="journal article" date="2014" name="Nat. Genet.">
        <title>Whole-genome sequence of a flatfish provides insights into ZW sex chromosome evolution and adaptation to a benthic lifestyle.</title>
        <authorList>
            <person name="Chen S."/>
            <person name="Zhang G."/>
            <person name="Shao C."/>
            <person name="Huang Q."/>
            <person name="Liu G."/>
            <person name="Zhang P."/>
            <person name="Song W."/>
            <person name="An N."/>
            <person name="Chalopin D."/>
            <person name="Volff J.N."/>
            <person name="Hong Y."/>
            <person name="Li Q."/>
            <person name="Sha Z."/>
            <person name="Zhou H."/>
            <person name="Xie M."/>
            <person name="Yu Q."/>
            <person name="Liu Y."/>
            <person name="Xiang H."/>
            <person name="Wang N."/>
            <person name="Wu K."/>
            <person name="Yang C."/>
            <person name="Zhou Q."/>
            <person name="Liao X."/>
            <person name="Yang L."/>
            <person name="Hu Q."/>
            <person name="Zhang J."/>
            <person name="Meng L."/>
            <person name="Jin L."/>
            <person name="Tian Y."/>
            <person name="Lian J."/>
            <person name="Yang J."/>
            <person name="Miao G."/>
            <person name="Liu S."/>
            <person name="Liang Z."/>
            <person name="Yan F."/>
            <person name="Li Y."/>
            <person name="Sun B."/>
            <person name="Zhang H."/>
            <person name="Zhang J."/>
            <person name="Zhu Y."/>
            <person name="Du M."/>
            <person name="Zhao Y."/>
            <person name="Schartl M."/>
            <person name="Tang Q."/>
            <person name="Wang J."/>
        </authorList>
    </citation>
    <scope>NUCLEOTIDE SEQUENCE</scope>
</reference>
<dbReference type="AlphaFoldDB" id="A0A3P8VAD4"/>
<dbReference type="FunFam" id="3.10.20.370:FF:000001">
    <property type="entry name" value="Retrovirus-related Pol polyprotein from transposon 17.6-like protein"/>
    <property type="match status" value="1"/>
</dbReference>
<dbReference type="GO" id="GO:0003964">
    <property type="term" value="F:RNA-directed DNA polymerase activity"/>
    <property type="evidence" value="ECO:0007669"/>
    <property type="project" value="UniProtKB-KW"/>
</dbReference>
<dbReference type="GO" id="GO:0004519">
    <property type="term" value="F:endonuclease activity"/>
    <property type="evidence" value="ECO:0007669"/>
    <property type="project" value="UniProtKB-KW"/>
</dbReference>